<keyword evidence="3 5" id="KW-1133">Transmembrane helix</keyword>
<proteinExistence type="predicted"/>
<comment type="subcellular location">
    <subcellularLocation>
        <location evidence="1">Membrane</location>
        <topology evidence="1">Multi-pass membrane protein</topology>
    </subcellularLocation>
</comment>
<evidence type="ECO:0000256" key="5">
    <source>
        <dbReference type="SAM" id="Phobius"/>
    </source>
</evidence>
<dbReference type="Pfam" id="PF09685">
    <property type="entry name" value="MamF_MmsF"/>
    <property type="match status" value="1"/>
</dbReference>
<organism evidence="6 7">
    <name type="scientific">Virgibacillus byunsanensis</name>
    <dbReference type="NCBI Taxonomy" id="570945"/>
    <lineage>
        <taxon>Bacteria</taxon>
        <taxon>Bacillati</taxon>
        <taxon>Bacillota</taxon>
        <taxon>Bacilli</taxon>
        <taxon>Bacillales</taxon>
        <taxon>Bacillaceae</taxon>
        <taxon>Virgibacillus</taxon>
    </lineage>
</organism>
<gene>
    <name evidence="6" type="ORF">ACFQ3N_15115</name>
</gene>
<feature type="transmembrane region" description="Helical" evidence="5">
    <location>
        <begin position="7"/>
        <end position="31"/>
    </location>
</feature>
<keyword evidence="4 5" id="KW-0472">Membrane</keyword>
<reference evidence="7" key="1">
    <citation type="journal article" date="2019" name="Int. J. Syst. Evol. Microbiol.">
        <title>The Global Catalogue of Microorganisms (GCM) 10K type strain sequencing project: providing services to taxonomists for standard genome sequencing and annotation.</title>
        <authorList>
            <consortium name="The Broad Institute Genomics Platform"/>
            <consortium name="The Broad Institute Genome Sequencing Center for Infectious Disease"/>
            <person name="Wu L."/>
            <person name="Ma J."/>
        </authorList>
    </citation>
    <scope>NUCLEOTIDE SEQUENCE [LARGE SCALE GENOMIC DNA]</scope>
    <source>
        <strain evidence="7">CCUG 56754</strain>
    </source>
</reference>
<comment type="caution">
    <text evidence="6">The sequence shown here is derived from an EMBL/GenBank/DDBJ whole genome shotgun (WGS) entry which is preliminary data.</text>
</comment>
<accession>A0ABW3LQT9</accession>
<protein>
    <submittedName>
        <fullName evidence="6">DUF4870 domain-containing protein</fullName>
    </submittedName>
</protein>
<evidence type="ECO:0000256" key="1">
    <source>
        <dbReference type="ARBA" id="ARBA00004141"/>
    </source>
</evidence>
<dbReference type="EMBL" id="JBHTKJ010000045">
    <property type="protein sequence ID" value="MFD1039716.1"/>
    <property type="molecule type" value="Genomic_DNA"/>
</dbReference>
<dbReference type="InterPro" id="IPR019109">
    <property type="entry name" value="MamF_MmsF"/>
</dbReference>
<evidence type="ECO:0000256" key="2">
    <source>
        <dbReference type="ARBA" id="ARBA00022692"/>
    </source>
</evidence>
<evidence type="ECO:0000313" key="6">
    <source>
        <dbReference type="EMBL" id="MFD1039716.1"/>
    </source>
</evidence>
<name>A0ABW3LQT9_9BACI</name>
<feature type="transmembrane region" description="Helical" evidence="5">
    <location>
        <begin position="55"/>
        <end position="88"/>
    </location>
</feature>
<sequence>MSNSDECLFAMLIYLLSIFFPVLGPLLIWLLKRDDSDFVDFHGKEYFNFLISYTIYGVISSILMLVLIGFILIFVVGIMVLIFTIIGLVKANNGERYRIPFVFRIIK</sequence>
<dbReference type="Proteomes" id="UP001597040">
    <property type="component" value="Unassembled WGS sequence"/>
</dbReference>
<dbReference type="RefSeq" id="WP_390363373.1">
    <property type="nucleotide sequence ID" value="NZ_JBHTKJ010000045.1"/>
</dbReference>
<keyword evidence="2 5" id="KW-0812">Transmembrane</keyword>
<keyword evidence="7" id="KW-1185">Reference proteome</keyword>
<evidence type="ECO:0000256" key="3">
    <source>
        <dbReference type="ARBA" id="ARBA00022989"/>
    </source>
</evidence>
<evidence type="ECO:0000313" key="7">
    <source>
        <dbReference type="Proteomes" id="UP001597040"/>
    </source>
</evidence>
<evidence type="ECO:0000256" key="4">
    <source>
        <dbReference type="ARBA" id="ARBA00023136"/>
    </source>
</evidence>